<dbReference type="EMBL" id="JBBXMP010000356">
    <property type="protein sequence ID" value="KAL0058166.1"/>
    <property type="molecule type" value="Genomic_DNA"/>
</dbReference>
<accession>A0ABR2Z994</accession>
<feature type="compositionally biased region" description="Polar residues" evidence="1">
    <location>
        <begin position="1"/>
        <end position="22"/>
    </location>
</feature>
<evidence type="ECO:0000256" key="1">
    <source>
        <dbReference type="SAM" id="MobiDB-lite"/>
    </source>
</evidence>
<proteinExistence type="predicted"/>
<name>A0ABR2Z994_9AGAR</name>
<sequence>MSTPESTKINDNSTADQHQELSAATDGGSPGVPSTNKLANSLLADVFARLQMRISELEAMDVASTTTVPNIAEGSQNAPPSSPAAGCSEFHAAQSTSDVGQGGSNAISGIVCPTCNNIVNFSAPDSRWYTIYVGRMVGWIRGHGRAIELTRAISGQGFRYSPTGEQGARVYYHQKQQAGQVRVVNDGATYNMVYGIDEGALFA</sequence>
<keyword evidence="3" id="KW-1185">Reference proteome</keyword>
<organism evidence="2 3">
    <name type="scientific">Marasmius tenuissimus</name>
    <dbReference type="NCBI Taxonomy" id="585030"/>
    <lineage>
        <taxon>Eukaryota</taxon>
        <taxon>Fungi</taxon>
        <taxon>Dikarya</taxon>
        <taxon>Basidiomycota</taxon>
        <taxon>Agaricomycotina</taxon>
        <taxon>Agaricomycetes</taxon>
        <taxon>Agaricomycetidae</taxon>
        <taxon>Agaricales</taxon>
        <taxon>Marasmiineae</taxon>
        <taxon>Marasmiaceae</taxon>
        <taxon>Marasmius</taxon>
    </lineage>
</organism>
<dbReference type="Proteomes" id="UP001437256">
    <property type="component" value="Unassembled WGS sequence"/>
</dbReference>
<protein>
    <submittedName>
        <fullName evidence="2">Uncharacterized protein</fullName>
    </submittedName>
</protein>
<evidence type="ECO:0000313" key="2">
    <source>
        <dbReference type="EMBL" id="KAL0058166.1"/>
    </source>
</evidence>
<evidence type="ECO:0000313" key="3">
    <source>
        <dbReference type="Proteomes" id="UP001437256"/>
    </source>
</evidence>
<gene>
    <name evidence="2" type="ORF">AAF712_015173</name>
</gene>
<reference evidence="2 3" key="1">
    <citation type="submission" date="2024-05" db="EMBL/GenBank/DDBJ databases">
        <title>A draft genome resource for the thread blight pathogen Marasmius tenuissimus strain MS-2.</title>
        <authorList>
            <person name="Yulfo-Soto G.E."/>
            <person name="Baruah I.K."/>
            <person name="Amoako-Attah I."/>
            <person name="Bukari Y."/>
            <person name="Meinhardt L.W."/>
            <person name="Bailey B.A."/>
            <person name="Cohen S.P."/>
        </authorList>
    </citation>
    <scope>NUCLEOTIDE SEQUENCE [LARGE SCALE GENOMIC DNA]</scope>
    <source>
        <strain evidence="2 3">MS-2</strain>
    </source>
</reference>
<comment type="caution">
    <text evidence="2">The sequence shown here is derived from an EMBL/GenBank/DDBJ whole genome shotgun (WGS) entry which is preliminary data.</text>
</comment>
<feature type="region of interest" description="Disordered" evidence="1">
    <location>
        <begin position="1"/>
        <end position="35"/>
    </location>
</feature>